<sequence>MLKADMQALNEGKHRDISLAAKWCPTIDSAYDKSLLICESIAKRVFPKESDLKYRTLEDAHYAYRVRDRLRKQVLVPLH</sequence>
<dbReference type="Proteomes" id="UP000237347">
    <property type="component" value="Unassembled WGS sequence"/>
</dbReference>
<keyword evidence="3" id="KW-1185">Reference proteome</keyword>
<accession>A0AAW0KFT0</accession>
<organism evidence="2 3">
    <name type="scientific">Quercus suber</name>
    <name type="common">Cork oak</name>
    <dbReference type="NCBI Taxonomy" id="58331"/>
    <lineage>
        <taxon>Eukaryota</taxon>
        <taxon>Viridiplantae</taxon>
        <taxon>Streptophyta</taxon>
        <taxon>Embryophyta</taxon>
        <taxon>Tracheophyta</taxon>
        <taxon>Spermatophyta</taxon>
        <taxon>Magnoliopsida</taxon>
        <taxon>eudicotyledons</taxon>
        <taxon>Gunneridae</taxon>
        <taxon>Pentapetalae</taxon>
        <taxon>rosids</taxon>
        <taxon>fabids</taxon>
        <taxon>Fagales</taxon>
        <taxon>Fagaceae</taxon>
        <taxon>Quercus</taxon>
    </lineage>
</organism>
<reference evidence="2 3" key="1">
    <citation type="journal article" date="2018" name="Sci. Data">
        <title>The draft genome sequence of cork oak.</title>
        <authorList>
            <person name="Ramos A.M."/>
            <person name="Usie A."/>
            <person name="Barbosa P."/>
            <person name="Barros P.M."/>
            <person name="Capote T."/>
            <person name="Chaves I."/>
            <person name="Simoes F."/>
            <person name="Abreu I."/>
            <person name="Carrasquinho I."/>
            <person name="Faro C."/>
            <person name="Guimaraes J.B."/>
            <person name="Mendonca D."/>
            <person name="Nobrega F."/>
            <person name="Rodrigues L."/>
            <person name="Saibo N.J.M."/>
            <person name="Varela M.C."/>
            <person name="Egas C."/>
            <person name="Matos J."/>
            <person name="Miguel C.M."/>
            <person name="Oliveira M.M."/>
            <person name="Ricardo C.P."/>
            <person name="Goncalves S."/>
        </authorList>
    </citation>
    <scope>NUCLEOTIDE SEQUENCE [LARGE SCALE GENOMIC DNA]</scope>
    <source>
        <strain evidence="3">cv. HL8</strain>
    </source>
</reference>
<name>A0AAW0KFT0_QUESU</name>
<dbReference type="PANTHER" id="PTHR31373:SF27">
    <property type="entry name" value="TROVE DOMAIN-CONTAINING PROTEIN"/>
    <property type="match status" value="1"/>
</dbReference>
<gene>
    <name evidence="2" type="ORF">CFP56_021078</name>
</gene>
<comment type="caution">
    <text evidence="2">The sequence shown here is derived from an EMBL/GenBank/DDBJ whole genome shotgun (WGS) entry which is preliminary data.</text>
</comment>
<evidence type="ECO:0000313" key="2">
    <source>
        <dbReference type="EMBL" id="KAK7837585.1"/>
    </source>
</evidence>
<proteinExistence type="predicted"/>
<protein>
    <recommendedName>
        <fullName evidence="1">DUF2828 domain-containing protein</fullName>
    </recommendedName>
</protein>
<dbReference type="EMBL" id="PKMF04000326">
    <property type="protein sequence ID" value="KAK7837585.1"/>
    <property type="molecule type" value="Genomic_DNA"/>
</dbReference>
<dbReference type="AlphaFoldDB" id="A0AAW0KFT0"/>
<evidence type="ECO:0000259" key="1">
    <source>
        <dbReference type="Pfam" id="PF11443"/>
    </source>
</evidence>
<dbReference type="InterPro" id="IPR011205">
    <property type="entry name" value="UCP015417_vWA"/>
</dbReference>
<dbReference type="Pfam" id="PF11443">
    <property type="entry name" value="DUF2828"/>
    <property type="match status" value="1"/>
</dbReference>
<evidence type="ECO:0000313" key="3">
    <source>
        <dbReference type="Proteomes" id="UP000237347"/>
    </source>
</evidence>
<dbReference type="PANTHER" id="PTHR31373">
    <property type="entry name" value="OS06G0652100 PROTEIN"/>
    <property type="match status" value="1"/>
</dbReference>
<dbReference type="InterPro" id="IPR058580">
    <property type="entry name" value="DUF2828"/>
</dbReference>
<feature type="domain" description="DUF2828" evidence="1">
    <location>
        <begin position="2"/>
        <end position="79"/>
    </location>
</feature>